<feature type="signal peptide" evidence="21">
    <location>
        <begin position="1"/>
        <end position="22"/>
    </location>
</feature>
<feature type="binding site" evidence="18">
    <location>
        <position position="74"/>
    </location>
    <ligand>
        <name>Ca(2+)</name>
        <dbReference type="ChEBI" id="CHEBI:29108"/>
        <label>1</label>
    </ligand>
</feature>
<comment type="similarity">
    <text evidence="4">Belongs to the peroxidase family. Ascorbate peroxidase subfamily.</text>
</comment>
<feature type="binding site" evidence="18">
    <location>
        <position position="70"/>
    </location>
    <ligand>
        <name>Ca(2+)</name>
        <dbReference type="ChEBI" id="CHEBI:29108"/>
        <label>1</label>
    </ligand>
</feature>
<evidence type="ECO:0000256" key="17">
    <source>
        <dbReference type="PIRSR" id="PIRSR600823-2"/>
    </source>
</evidence>
<keyword evidence="6 21" id="KW-0964">Secreted</keyword>
<proteinExistence type="evidence at transcript level"/>
<dbReference type="InterPro" id="IPR019793">
    <property type="entry name" value="Peroxidases_heam-ligand_BS"/>
</dbReference>
<keyword evidence="13 18" id="KW-0408">Iron</keyword>
<evidence type="ECO:0000256" key="18">
    <source>
        <dbReference type="PIRSR" id="PIRSR600823-3"/>
    </source>
</evidence>
<evidence type="ECO:0000256" key="14">
    <source>
        <dbReference type="ARBA" id="ARBA00023157"/>
    </source>
</evidence>
<comment type="function">
    <text evidence="2">Removal of H(2)O(2), oxidation of toxic reductants, biosynthesis and degradation of lignin, suberization, auxin catabolism, response to environmental stresses such as wounding, pathogen attack and oxidative stress. These functions might be dependent on each isozyme/isoform in each plant tissue.</text>
</comment>
<evidence type="ECO:0000256" key="10">
    <source>
        <dbReference type="ARBA" id="ARBA00022729"/>
    </source>
</evidence>
<evidence type="ECO:0000256" key="19">
    <source>
        <dbReference type="PIRSR" id="PIRSR600823-4"/>
    </source>
</evidence>
<dbReference type="InterPro" id="IPR002016">
    <property type="entry name" value="Haem_peroxidase"/>
</dbReference>
<dbReference type="PROSITE" id="PS50873">
    <property type="entry name" value="PEROXIDASE_4"/>
    <property type="match status" value="1"/>
</dbReference>
<feature type="domain" description="Plant heme peroxidase family profile" evidence="22">
    <location>
        <begin position="23"/>
        <end position="318"/>
    </location>
</feature>
<feature type="binding site" evidence="18">
    <location>
        <position position="247"/>
    </location>
    <ligand>
        <name>Ca(2+)</name>
        <dbReference type="ChEBI" id="CHEBI:29108"/>
        <label>2</label>
    </ligand>
</feature>
<feature type="disulfide bond" evidence="20">
    <location>
        <begin position="117"/>
        <end position="314"/>
    </location>
</feature>
<evidence type="ECO:0000256" key="16">
    <source>
        <dbReference type="ARBA" id="ARBA00023324"/>
    </source>
</evidence>
<evidence type="ECO:0000313" key="23">
    <source>
        <dbReference type="EMBL" id="AZL41267.1"/>
    </source>
</evidence>
<dbReference type="EMBL" id="MH900502">
    <property type="protein sequence ID" value="AZL41267.1"/>
    <property type="molecule type" value="mRNA"/>
</dbReference>
<reference evidence="23" key="2">
    <citation type="submission" date="2018-09" db="EMBL/GenBank/DDBJ databases">
        <authorList>
            <person name="Salgado M."/>
            <person name="van Velzen R."/>
            <person name="Nguyen T.V."/>
            <person name="Battenberg K."/>
            <person name="Berry A.M."/>
            <person name="Lundin D."/>
            <person name="Pawlowski K."/>
        </authorList>
    </citation>
    <scope>NUCLEOTIDE SEQUENCE</scope>
</reference>
<feature type="disulfide bond" evidence="20">
    <location>
        <begin position="33"/>
        <end position="111"/>
    </location>
</feature>
<accession>A0A3Q8TMW4</accession>
<protein>
    <recommendedName>
        <fullName evidence="5 21">Peroxidase</fullName>
        <ecNumber evidence="5 21">1.11.1.7</ecNumber>
    </recommendedName>
</protein>
<feature type="binding site" evidence="18">
    <location>
        <position position="239"/>
    </location>
    <ligand>
        <name>Ca(2+)</name>
        <dbReference type="ChEBI" id="CHEBI:29108"/>
        <label>2</label>
    </ligand>
</feature>
<feature type="binding site" evidence="17">
    <location>
        <position position="157"/>
    </location>
    <ligand>
        <name>substrate</name>
    </ligand>
</feature>
<dbReference type="InterPro" id="IPR033905">
    <property type="entry name" value="Secretory_peroxidase"/>
</dbReference>
<comment type="cofactor">
    <cofactor evidence="18 21">
        <name>Ca(2+)</name>
        <dbReference type="ChEBI" id="CHEBI:29108"/>
    </cofactor>
    <text evidence="18 21">Binds 2 calcium ions per subunit.</text>
</comment>
<keyword evidence="15" id="KW-0325">Glycoprotein</keyword>
<evidence type="ECO:0000256" key="20">
    <source>
        <dbReference type="PIRSR" id="PIRSR600823-5"/>
    </source>
</evidence>
<evidence type="ECO:0000256" key="3">
    <source>
        <dbReference type="ARBA" id="ARBA00004613"/>
    </source>
</evidence>
<evidence type="ECO:0000256" key="13">
    <source>
        <dbReference type="ARBA" id="ARBA00023004"/>
    </source>
</evidence>
<evidence type="ECO:0000256" key="6">
    <source>
        <dbReference type="ARBA" id="ARBA00022525"/>
    </source>
</evidence>
<dbReference type="PRINTS" id="PR00458">
    <property type="entry name" value="PEROXIDASE"/>
</dbReference>
<evidence type="ECO:0000256" key="4">
    <source>
        <dbReference type="ARBA" id="ARBA00006873"/>
    </source>
</evidence>
<evidence type="ECO:0000256" key="7">
    <source>
        <dbReference type="ARBA" id="ARBA00022559"/>
    </source>
</evidence>
<dbReference type="Gene3D" id="1.10.520.10">
    <property type="match status" value="1"/>
</dbReference>
<feature type="disulfide bond" evidence="20">
    <location>
        <begin position="68"/>
        <end position="73"/>
    </location>
</feature>
<keyword evidence="14 20" id="KW-1015">Disulfide bond</keyword>
<feature type="binding site" evidence="18">
    <location>
        <position position="242"/>
    </location>
    <ligand>
        <name>Ca(2+)</name>
        <dbReference type="ChEBI" id="CHEBI:29108"/>
        <label>2</label>
    </ligand>
</feature>
<dbReference type="SUPFAM" id="SSF48113">
    <property type="entry name" value="Heme-dependent peroxidases"/>
    <property type="match status" value="1"/>
</dbReference>
<comment type="cofactor">
    <cofactor evidence="18 21">
        <name>heme b</name>
        <dbReference type="ChEBI" id="CHEBI:60344"/>
    </cofactor>
    <text evidence="18 21">Binds 1 heme b (iron(II)-protoporphyrin IX) group per subunit.</text>
</comment>
<feature type="binding site" evidence="18">
    <location>
        <position position="188"/>
    </location>
    <ligand>
        <name>Ca(2+)</name>
        <dbReference type="ChEBI" id="CHEBI:29108"/>
        <label>2</label>
    </ligand>
</feature>
<organism evidence="23">
    <name type="scientific">Datisca glomerata</name>
    <name type="common">Durango root</name>
    <dbReference type="NCBI Taxonomy" id="34297"/>
    <lineage>
        <taxon>Eukaryota</taxon>
        <taxon>Viridiplantae</taxon>
        <taxon>Streptophyta</taxon>
        <taxon>Embryophyta</taxon>
        <taxon>Tracheophyta</taxon>
        <taxon>Spermatophyta</taxon>
        <taxon>Magnoliopsida</taxon>
        <taxon>eudicotyledons</taxon>
        <taxon>Gunneridae</taxon>
        <taxon>Pentapetalae</taxon>
        <taxon>rosids</taxon>
        <taxon>fabids</taxon>
        <taxon>Cucurbitales</taxon>
        <taxon>Datiscaceae</taxon>
        <taxon>Datisca</taxon>
    </lineage>
</organism>
<dbReference type="GO" id="GO:0140825">
    <property type="term" value="F:lactoperoxidase activity"/>
    <property type="evidence" value="ECO:0007669"/>
    <property type="project" value="UniProtKB-EC"/>
</dbReference>
<dbReference type="PRINTS" id="PR00461">
    <property type="entry name" value="PLPEROXIDASE"/>
</dbReference>
<dbReference type="InterPro" id="IPR010255">
    <property type="entry name" value="Haem_peroxidase_sf"/>
</dbReference>
<feature type="chain" id="PRO_5018382480" description="Peroxidase" evidence="21">
    <location>
        <begin position="23"/>
        <end position="318"/>
    </location>
</feature>
<keyword evidence="11 18" id="KW-0106">Calcium</keyword>
<dbReference type="PANTHER" id="PTHR31517">
    <property type="match status" value="1"/>
</dbReference>
<dbReference type="CDD" id="cd00693">
    <property type="entry name" value="secretory_peroxidase"/>
    <property type="match status" value="1"/>
</dbReference>
<dbReference type="PANTHER" id="PTHR31517:SF59">
    <property type="entry name" value="PEROXIDASE"/>
    <property type="match status" value="1"/>
</dbReference>
<feature type="binding site" evidence="18">
    <location>
        <position position="67"/>
    </location>
    <ligand>
        <name>Ca(2+)</name>
        <dbReference type="ChEBI" id="CHEBI:29108"/>
        <label>1</label>
    </ligand>
</feature>
<dbReference type="GO" id="GO:0005576">
    <property type="term" value="C:extracellular region"/>
    <property type="evidence" value="ECO:0007669"/>
    <property type="project" value="UniProtKB-SubCell"/>
</dbReference>
<dbReference type="GO" id="GO:0046872">
    <property type="term" value="F:metal ion binding"/>
    <property type="evidence" value="ECO:0007669"/>
    <property type="project" value="UniProtKB-UniRule"/>
</dbReference>
<dbReference type="Pfam" id="PF00141">
    <property type="entry name" value="peroxidase"/>
    <property type="match status" value="1"/>
</dbReference>
<feature type="binding site" evidence="18">
    <location>
        <position position="85"/>
    </location>
    <ligand>
        <name>Ca(2+)</name>
        <dbReference type="ChEBI" id="CHEBI:29108"/>
        <label>1</label>
    </ligand>
</feature>
<dbReference type="EC" id="1.11.1.7" evidence="5 21"/>
<keyword evidence="7 21" id="KW-0575">Peroxidase</keyword>
<evidence type="ECO:0000256" key="1">
    <source>
        <dbReference type="ARBA" id="ARBA00000189"/>
    </source>
</evidence>
<dbReference type="PROSITE" id="PS00435">
    <property type="entry name" value="PEROXIDASE_1"/>
    <property type="match status" value="1"/>
</dbReference>
<dbReference type="FunFam" id="1.10.520.10:FF:000006">
    <property type="entry name" value="Peroxidase"/>
    <property type="match status" value="1"/>
</dbReference>
<feature type="binding site" evidence="18">
    <location>
        <position position="72"/>
    </location>
    <ligand>
        <name>Ca(2+)</name>
        <dbReference type="ChEBI" id="CHEBI:29108"/>
        <label>1</label>
    </ligand>
</feature>
<evidence type="ECO:0000256" key="9">
    <source>
        <dbReference type="ARBA" id="ARBA00022723"/>
    </source>
</evidence>
<name>A0A3Q8TMW4_DATGL</name>
<reference evidence="23" key="1">
    <citation type="journal article" date="2018" name="Front. Plant Sci.">
        <title>Comparative Analysis of the Nodule Transcriptomes of Ceanothus thyrsiflorus (Rhamnaceae, Rosales) and Datisca glomerata (Datiscaceae, Cucurbitales).</title>
        <authorList>
            <person name="Salgado M.G."/>
            <person name="van Velzen R."/>
            <person name="Nguyen T.V."/>
            <person name="Battenberg K."/>
            <person name="Berry A.M."/>
            <person name="Lundin D."/>
            <person name="Pawlowski K."/>
        </authorList>
    </citation>
    <scope>NUCLEOTIDE SEQUENCE</scope>
</reference>
<evidence type="ECO:0000256" key="11">
    <source>
        <dbReference type="ARBA" id="ARBA00022837"/>
    </source>
</evidence>
<dbReference type="Gene3D" id="1.10.420.10">
    <property type="entry name" value="Peroxidase, domain 2"/>
    <property type="match status" value="1"/>
</dbReference>
<comment type="similarity">
    <text evidence="21">Belongs to the peroxidase family. Classical plant (class III) peroxidase subfamily.</text>
</comment>
<feature type="disulfide bond" evidence="20">
    <location>
        <begin position="194"/>
        <end position="226"/>
    </location>
</feature>
<keyword evidence="12 21" id="KW-0560">Oxidoreductase</keyword>
<dbReference type="GO" id="GO:0042744">
    <property type="term" value="P:hydrogen peroxide catabolic process"/>
    <property type="evidence" value="ECO:0007669"/>
    <property type="project" value="UniProtKB-KW"/>
</dbReference>
<dbReference type="GO" id="GO:0020037">
    <property type="term" value="F:heme binding"/>
    <property type="evidence" value="ECO:0007669"/>
    <property type="project" value="UniProtKB-UniRule"/>
</dbReference>
<dbReference type="FunFam" id="1.10.420.10:FF:000007">
    <property type="entry name" value="Peroxidase"/>
    <property type="match status" value="1"/>
</dbReference>
<evidence type="ECO:0000256" key="8">
    <source>
        <dbReference type="ARBA" id="ARBA00022617"/>
    </source>
</evidence>
<evidence type="ECO:0000256" key="2">
    <source>
        <dbReference type="ARBA" id="ARBA00002322"/>
    </source>
</evidence>
<feature type="site" description="Transition state stabilizer" evidence="19">
    <location>
        <position position="62"/>
    </location>
</feature>
<comment type="catalytic activity">
    <reaction evidence="1 21">
        <text>2 a phenolic donor + H2O2 = 2 a phenolic radical donor + 2 H2O</text>
        <dbReference type="Rhea" id="RHEA:56136"/>
        <dbReference type="ChEBI" id="CHEBI:15377"/>
        <dbReference type="ChEBI" id="CHEBI:16240"/>
        <dbReference type="ChEBI" id="CHEBI:139520"/>
        <dbReference type="ChEBI" id="CHEBI:139521"/>
        <dbReference type="EC" id="1.11.1.7"/>
    </reaction>
</comment>
<evidence type="ECO:0000256" key="12">
    <source>
        <dbReference type="ARBA" id="ARBA00023002"/>
    </source>
</evidence>
<evidence type="ECO:0000256" key="15">
    <source>
        <dbReference type="ARBA" id="ARBA00023180"/>
    </source>
</evidence>
<evidence type="ECO:0000256" key="5">
    <source>
        <dbReference type="ARBA" id="ARBA00012313"/>
    </source>
</evidence>
<keyword evidence="10 21" id="KW-0732">Signal</keyword>
<dbReference type="GO" id="GO:0006979">
    <property type="term" value="P:response to oxidative stress"/>
    <property type="evidence" value="ECO:0007669"/>
    <property type="project" value="UniProtKB-UniRule"/>
</dbReference>
<evidence type="ECO:0000259" key="22">
    <source>
        <dbReference type="PROSITE" id="PS50873"/>
    </source>
</evidence>
<dbReference type="AlphaFoldDB" id="A0A3Q8TMW4"/>
<evidence type="ECO:0000256" key="21">
    <source>
        <dbReference type="RuleBase" id="RU362060"/>
    </source>
</evidence>
<keyword evidence="8 21" id="KW-0349">Heme</keyword>
<keyword evidence="16 21" id="KW-0376">Hydrogen peroxide</keyword>
<keyword evidence="9 18" id="KW-0479">Metal-binding</keyword>
<feature type="binding site" description="axial binding residue" evidence="18">
    <location>
        <position position="187"/>
    </location>
    <ligand>
        <name>heme b</name>
        <dbReference type="ChEBI" id="CHEBI:60344"/>
    </ligand>
    <ligandPart>
        <name>Fe</name>
        <dbReference type="ChEBI" id="CHEBI:18248"/>
    </ligandPart>
</feature>
<comment type="subcellular location">
    <subcellularLocation>
        <location evidence="3 21">Secreted</location>
    </subcellularLocation>
</comment>
<dbReference type="InterPro" id="IPR000823">
    <property type="entry name" value="Peroxidase_pln"/>
</dbReference>
<feature type="binding site" evidence="18">
    <location>
        <position position="76"/>
    </location>
    <ligand>
        <name>Ca(2+)</name>
        <dbReference type="ChEBI" id="CHEBI:29108"/>
        <label>1</label>
    </ligand>
</feature>
<sequence>MLSKFAFAFVIIVLSLMGPCYGALQVGFYKGKCGFKDVESIVRNEVNAKLAKDSSNVPALLRLQFQDCFVTGCDASILLNGISSEKTAPQNLGVRGYDVIDAAKATIEKECPGLVSCADIISMATRDAISWAGGQQYEVETGRRDGFVSLAQNVNLPSPSISVSDSIAAFAKHNLTTTDMVYLLGAHTVGVTKCNIIQDNLYNFQSTGKPTSNMDPILLKQLQSQCPQASASNVTINLDQVTPDIIDKSYYRQIIARRGILQIDQQLALDPLTKHIVTRVSSEPDFLYKFGQAMVKLGKIQVLTGTEGEIRKTCGVVN</sequence>